<keyword evidence="5 6" id="KW-0472">Membrane</keyword>
<gene>
    <name evidence="7" type="ORF">RGD00_18435</name>
</gene>
<reference evidence="7 8" key="1">
    <citation type="submission" date="2023-09" db="EMBL/GenBank/DDBJ databases">
        <title>Xinfangfangia sedmenti sp. nov., isolated the sedment.</title>
        <authorList>
            <person name="Xu L."/>
        </authorList>
    </citation>
    <scope>NUCLEOTIDE SEQUENCE [LARGE SCALE GENOMIC DNA]</scope>
    <source>
        <strain evidence="7 8">LG-4</strain>
    </source>
</reference>
<comment type="subcellular location">
    <subcellularLocation>
        <location evidence="1">Cell membrane</location>
        <topology evidence="1">Multi-pass membrane protein</topology>
    </subcellularLocation>
</comment>
<name>A0ABU1FCL8_9RHOB</name>
<dbReference type="CDD" id="cd06581">
    <property type="entry name" value="TM_PBP1_LivM_like"/>
    <property type="match status" value="1"/>
</dbReference>
<feature type="transmembrane region" description="Helical" evidence="6">
    <location>
        <begin position="180"/>
        <end position="199"/>
    </location>
</feature>
<dbReference type="PANTHER" id="PTHR30482:SF10">
    <property type="entry name" value="HIGH-AFFINITY BRANCHED-CHAIN AMINO ACID TRANSPORT PROTEIN BRAE"/>
    <property type="match status" value="1"/>
</dbReference>
<keyword evidence="3 6" id="KW-0812">Transmembrane</keyword>
<dbReference type="PANTHER" id="PTHR30482">
    <property type="entry name" value="HIGH-AFFINITY BRANCHED-CHAIN AMINO ACID TRANSPORT SYSTEM PERMEASE"/>
    <property type="match status" value="1"/>
</dbReference>
<proteinExistence type="predicted"/>
<evidence type="ECO:0000256" key="5">
    <source>
        <dbReference type="ARBA" id="ARBA00023136"/>
    </source>
</evidence>
<dbReference type="Pfam" id="PF02653">
    <property type="entry name" value="BPD_transp_2"/>
    <property type="match status" value="1"/>
</dbReference>
<keyword evidence="2" id="KW-1003">Cell membrane</keyword>
<dbReference type="RefSeq" id="WP_310458748.1">
    <property type="nucleotide sequence ID" value="NZ_JAVKPH010000029.1"/>
</dbReference>
<evidence type="ECO:0000256" key="1">
    <source>
        <dbReference type="ARBA" id="ARBA00004651"/>
    </source>
</evidence>
<organism evidence="7 8">
    <name type="scientific">Ruixingdingia sedimenti</name>
    <dbReference type="NCBI Taxonomy" id="3073604"/>
    <lineage>
        <taxon>Bacteria</taxon>
        <taxon>Pseudomonadati</taxon>
        <taxon>Pseudomonadota</taxon>
        <taxon>Alphaproteobacteria</taxon>
        <taxon>Rhodobacterales</taxon>
        <taxon>Paracoccaceae</taxon>
        <taxon>Ruixingdingia</taxon>
    </lineage>
</organism>
<evidence type="ECO:0000256" key="3">
    <source>
        <dbReference type="ARBA" id="ARBA00022692"/>
    </source>
</evidence>
<evidence type="ECO:0000313" key="8">
    <source>
        <dbReference type="Proteomes" id="UP001247754"/>
    </source>
</evidence>
<sequence length="352" mass="36586">MTMAMRDNTAPSPLREAIARAAPLAVLMTGLLALVLLAGMGDIVTQRRVILCLINVTVVVGLYIFMGNSGVLNFSAVGFMAVGAYAAALLTMPPMLKNTFLPDLPGWLAAAELPLVAGPFAGGLVAAVLALAVGGPIMRLSGIAAGIATFSLMFIIYIVLGNWNSVTGGQTSLMGLKGWVGLWPAGLFAIGAVALAWIYQETRWAIALRASREDQVAARASGIRVVRLRLGAFVLGAFTCGVGGGLYGHFQGTLRVENFYLDPTFLYVAMLVVGGTRSLTGAVIGTVTVAALSEALRQVESGLPLPGTGLTLTAPAGLGDVVLAGLMLVILIYRPQGITGGREITALFRRKT</sequence>
<comment type="caution">
    <text evidence="7">The sequence shown here is derived from an EMBL/GenBank/DDBJ whole genome shotgun (WGS) entry which is preliminary data.</text>
</comment>
<feature type="transmembrane region" description="Helical" evidence="6">
    <location>
        <begin position="21"/>
        <end position="41"/>
    </location>
</feature>
<evidence type="ECO:0000256" key="4">
    <source>
        <dbReference type="ARBA" id="ARBA00022989"/>
    </source>
</evidence>
<keyword evidence="8" id="KW-1185">Reference proteome</keyword>
<feature type="transmembrane region" description="Helical" evidence="6">
    <location>
        <begin position="72"/>
        <end position="93"/>
    </location>
</feature>
<protein>
    <submittedName>
        <fullName evidence="7">Branched-chain amino acid ABC transporter permease</fullName>
    </submittedName>
</protein>
<dbReference type="InterPro" id="IPR001851">
    <property type="entry name" value="ABC_transp_permease"/>
</dbReference>
<keyword evidence="4 6" id="KW-1133">Transmembrane helix</keyword>
<feature type="transmembrane region" description="Helical" evidence="6">
    <location>
        <begin position="140"/>
        <end position="160"/>
    </location>
</feature>
<feature type="transmembrane region" description="Helical" evidence="6">
    <location>
        <begin position="113"/>
        <end position="133"/>
    </location>
</feature>
<feature type="transmembrane region" description="Helical" evidence="6">
    <location>
        <begin position="47"/>
        <end position="65"/>
    </location>
</feature>
<feature type="transmembrane region" description="Helical" evidence="6">
    <location>
        <begin position="312"/>
        <end position="333"/>
    </location>
</feature>
<evidence type="ECO:0000256" key="6">
    <source>
        <dbReference type="SAM" id="Phobius"/>
    </source>
</evidence>
<dbReference type="Proteomes" id="UP001247754">
    <property type="component" value="Unassembled WGS sequence"/>
</dbReference>
<evidence type="ECO:0000313" key="7">
    <source>
        <dbReference type="EMBL" id="MDR5654592.1"/>
    </source>
</evidence>
<accession>A0ABU1FCL8</accession>
<evidence type="ECO:0000256" key="2">
    <source>
        <dbReference type="ARBA" id="ARBA00022475"/>
    </source>
</evidence>
<dbReference type="EMBL" id="JAVKPH010000029">
    <property type="protein sequence ID" value="MDR5654592.1"/>
    <property type="molecule type" value="Genomic_DNA"/>
</dbReference>
<dbReference type="InterPro" id="IPR043428">
    <property type="entry name" value="LivM-like"/>
</dbReference>